<evidence type="ECO:0000313" key="4">
    <source>
        <dbReference type="Proteomes" id="UP000437065"/>
    </source>
</evidence>
<dbReference type="Gene3D" id="3.50.50.60">
    <property type="entry name" value="FAD/NAD(P)-binding domain"/>
    <property type="match status" value="1"/>
</dbReference>
<accession>A0A6B0T490</accession>
<dbReference type="Pfam" id="PF01266">
    <property type="entry name" value="DAO"/>
    <property type="match status" value="1"/>
</dbReference>
<keyword evidence="1" id="KW-0560">Oxidoreductase</keyword>
<gene>
    <name evidence="3" type="ORF">GRX01_08205</name>
</gene>
<feature type="domain" description="FAD dependent oxidoreductase" evidence="2">
    <location>
        <begin position="19"/>
        <end position="356"/>
    </location>
</feature>
<dbReference type="AlphaFoldDB" id="A0A6B0T490"/>
<dbReference type="PANTHER" id="PTHR13847:SF287">
    <property type="entry name" value="FAD-DEPENDENT OXIDOREDUCTASE DOMAIN-CONTAINING PROTEIN 1"/>
    <property type="match status" value="1"/>
</dbReference>
<dbReference type="InterPro" id="IPR006076">
    <property type="entry name" value="FAD-dep_OxRdtase"/>
</dbReference>
<evidence type="ECO:0000259" key="2">
    <source>
        <dbReference type="Pfam" id="PF01266"/>
    </source>
</evidence>
<keyword evidence="4" id="KW-1185">Reference proteome</keyword>
<sequence>MAGRDPDAGPASGAGDGMRVAVVGGGAFGVTAAYDLAVAGADVTLFEKGDIGSGASGRAAGVLYDAYAEDIDAEMGARALERFRRLSGTGEFTFTECPYVMLAREGDDDLAEAIRGAAGRMRVHDRDVETLGGDELGERFPSLQVDDVAVAAVARNAGWTDPGSYVATVADLAASAGAEIRTDSEVAVSTAPPGVAVADEAPVTRRFDAVVVAAGAHTKRLLADAGIAVPLKPYRVQALVSGRAFDGPMWYDASAGAYARPHPAGLLAGDGTVPVEADPDEWDRDADDWFLADVGGTLRDRAGHDPDVERAWAGLCTATPDGDPLLGEVADGVLVAAGWQGHGFMRAPATGEAIARQVLGEREGVPQFAPGRFDGDEAFEISEGMAVDTDDGPEKGC</sequence>
<proteinExistence type="predicted"/>
<dbReference type="PANTHER" id="PTHR13847">
    <property type="entry name" value="SARCOSINE DEHYDROGENASE-RELATED"/>
    <property type="match status" value="1"/>
</dbReference>
<organism evidence="3 4">
    <name type="scientific">Halobaculum saliterrae</name>
    <dbReference type="NCBI Taxonomy" id="2073113"/>
    <lineage>
        <taxon>Archaea</taxon>
        <taxon>Methanobacteriati</taxon>
        <taxon>Methanobacteriota</taxon>
        <taxon>Stenosarchaea group</taxon>
        <taxon>Halobacteria</taxon>
        <taxon>Halobacteriales</taxon>
        <taxon>Haloferacaceae</taxon>
        <taxon>Halobaculum</taxon>
    </lineage>
</organism>
<dbReference type="Gene3D" id="3.30.9.10">
    <property type="entry name" value="D-Amino Acid Oxidase, subunit A, domain 2"/>
    <property type="match status" value="1"/>
</dbReference>
<dbReference type="InterPro" id="IPR036188">
    <property type="entry name" value="FAD/NAD-bd_sf"/>
</dbReference>
<dbReference type="GO" id="GO:0016491">
    <property type="term" value="F:oxidoreductase activity"/>
    <property type="evidence" value="ECO:0007669"/>
    <property type="project" value="UniProtKB-KW"/>
</dbReference>
<reference evidence="3 4" key="1">
    <citation type="submission" date="2019-12" db="EMBL/GenBank/DDBJ databases">
        <title>Isolation and characterization of three novel carbon monoxide-oxidizing members of Halobacteria from salione crusts and soils.</title>
        <authorList>
            <person name="Myers M.R."/>
            <person name="King G.M."/>
        </authorList>
    </citation>
    <scope>NUCLEOTIDE SEQUENCE [LARGE SCALE GENOMIC DNA]</scope>
    <source>
        <strain evidence="3 4">WSA2</strain>
    </source>
</reference>
<dbReference type="RefSeq" id="WP_159665444.1">
    <property type="nucleotide sequence ID" value="NZ_WUUS01000004.1"/>
</dbReference>
<comment type="caution">
    <text evidence="3">The sequence shown here is derived from an EMBL/GenBank/DDBJ whole genome shotgun (WGS) entry which is preliminary data.</text>
</comment>
<dbReference type="GO" id="GO:0005737">
    <property type="term" value="C:cytoplasm"/>
    <property type="evidence" value="ECO:0007669"/>
    <property type="project" value="TreeGrafter"/>
</dbReference>
<protein>
    <submittedName>
        <fullName evidence="3">FAD-dependent oxidoreductase</fullName>
    </submittedName>
</protein>
<dbReference type="Proteomes" id="UP000437065">
    <property type="component" value="Unassembled WGS sequence"/>
</dbReference>
<dbReference type="SUPFAM" id="SSF51905">
    <property type="entry name" value="FAD/NAD(P)-binding domain"/>
    <property type="match status" value="1"/>
</dbReference>
<dbReference type="EMBL" id="WUUS01000004">
    <property type="protein sequence ID" value="MXR41319.1"/>
    <property type="molecule type" value="Genomic_DNA"/>
</dbReference>
<evidence type="ECO:0000313" key="3">
    <source>
        <dbReference type="EMBL" id="MXR41319.1"/>
    </source>
</evidence>
<name>A0A6B0T490_9EURY</name>
<evidence type="ECO:0000256" key="1">
    <source>
        <dbReference type="ARBA" id="ARBA00023002"/>
    </source>
</evidence>